<protein>
    <submittedName>
        <fullName evidence="4">Ribonuclease TTHA0252</fullName>
    </submittedName>
</protein>
<organism evidence="4 5">
    <name type="scientific">Haloferula sargassicola</name>
    <dbReference type="NCBI Taxonomy" id="490096"/>
    <lineage>
        <taxon>Bacteria</taxon>
        <taxon>Pseudomonadati</taxon>
        <taxon>Verrucomicrobiota</taxon>
        <taxon>Verrucomicrobiia</taxon>
        <taxon>Verrucomicrobiales</taxon>
        <taxon>Verrucomicrobiaceae</taxon>
        <taxon>Haloferula</taxon>
    </lineage>
</organism>
<dbReference type="InterPro" id="IPR001279">
    <property type="entry name" value="Metallo-B-lactamas"/>
</dbReference>
<dbReference type="Gene3D" id="3.60.15.10">
    <property type="entry name" value="Ribonuclease Z/Hydroxyacylglutathione hydrolase-like"/>
    <property type="match status" value="1"/>
</dbReference>
<dbReference type="EMBL" id="BAABRI010000014">
    <property type="protein sequence ID" value="GAA5483420.1"/>
    <property type="molecule type" value="Genomic_DNA"/>
</dbReference>
<dbReference type="InterPro" id="IPR011108">
    <property type="entry name" value="RMMBL"/>
</dbReference>
<keyword evidence="1" id="KW-0378">Hydrolase</keyword>
<evidence type="ECO:0000313" key="5">
    <source>
        <dbReference type="Proteomes" id="UP001476282"/>
    </source>
</evidence>
<dbReference type="PANTHER" id="PTHR11203:SF37">
    <property type="entry name" value="INTEGRATOR COMPLEX SUBUNIT 11"/>
    <property type="match status" value="1"/>
</dbReference>
<dbReference type="InterPro" id="IPR050698">
    <property type="entry name" value="MBL"/>
</dbReference>
<proteinExistence type="predicted"/>
<dbReference type="PANTHER" id="PTHR11203">
    <property type="entry name" value="CLEAVAGE AND POLYADENYLATION SPECIFICITY FACTOR FAMILY MEMBER"/>
    <property type="match status" value="1"/>
</dbReference>
<dbReference type="RefSeq" id="WP_353567527.1">
    <property type="nucleotide sequence ID" value="NZ_BAABRI010000014.1"/>
</dbReference>
<comment type="caution">
    <text evidence="4">The sequence shown here is derived from an EMBL/GenBank/DDBJ whole genome shotgun (WGS) entry which is preliminary data.</text>
</comment>
<dbReference type="InterPro" id="IPR022712">
    <property type="entry name" value="Beta_Casp"/>
</dbReference>
<dbReference type="SMART" id="SM00849">
    <property type="entry name" value="Lactamase_B"/>
    <property type="match status" value="1"/>
</dbReference>
<dbReference type="Proteomes" id="UP001476282">
    <property type="component" value="Unassembled WGS sequence"/>
</dbReference>
<dbReference type="Pfam" id="PF16661">
    <property type="entry name" value="Lactamase_B_6"/>
    <property type="match status" value="1"/>
</dbReference>
<feature type="domain" description="Metallo-beta-lactamase" evidence="2">
    <location>
        <begin position="13"/>
        <end position="253"/>
    </location>
</feature>
<dbReference type="CDD" id="cd16295">
    <property type="entry name" value="TTHA0252-CPSF-like_MBL-fold"/>
    <property type="match status" value="1"/>
</dbReference>
<evidence type="ECO:0000313" key="4">
    <source>
        <dbReference type="EMBL" id="GAA5483420.1"/>
    </source>
</evidence>
<dbReference type="SMART" id="SM01027">
    <property type="entry name" value="Beta-Casp"/>
    <property type="match status" value="1"/>
</dbReference>
<feature type="domain" description="Beta-Casp" evidence="3">
    <location>
        <begin position="258"/>
        <end position="384"/>
    </location>
</feature>
<evidence type="ECO:0000259" key="2">
    <source>
        <dbReference type="SMART" id="SM00849"/>
    </source>
</evidence>
<evidence type="ECO:0000256" key="1">
    <source>
        <dbReference type="ARBA" id="ARBA00022801"/>
    </source>
</evidence>
<reference evidence="4 5" key="1">
    <citation type="submission" date="2024-02" db="EMBL/GenBank/DDBJ databases">
        <title>Haloferula sargassicola NBRC 104335.</title>
        <authorList>
            <person name="Ichikawa N."/>
            <person name="Katano-Makiyama Y."/>
            <person name="Hidaka K."/>
        </authorList>
    </citation>
    <scope>NUCLEOTIDE SEQUENCE [LARGE SCALE GENOMIC DNA]</scope>
    <source>
        <strain evidence="4 5">NBRC 104335</strain>
    </source>
</reference>
<name>A0ABP9UPC8_9BACT</name>
<gene>
    <name evidence="4" type="ORF">Hsar01_02651</name>
</gene>
<dbReference type="Gene3D" id="3.40.50.10890">
    <property type="match status" value="1"/>
</dbReference>
<dbReference type="Pfam" id="PF10996">
    <property type="entry name" value="Beta-Casp"/>
    <property type="match status" value="1"/>
</dbReference>
<dbReference type="SUPFAM" id="SSF56281">
    <property type="entry name" value="Metallo-hydrolase/oxidoreductase"/>
    <property type="match status" value="1"/>
</dbReference>
<sequence length="469" mass="52255">MKLKFCGAAGTTTGSQHLLEINGKKILLDCGLYQGRRHDAYEVNCCFPYFDPAEIDMVVLSHAHIDHSGNLPNLSRKGFTGNIYATFATRDLCTIMLADSAHIQEQDVEWLNKHRKREHLPPVEPLYHKEDAERCLRQFVTVGYERPMPIADGVTLTFFDAGHILGAAQVLLEVTDHDDGGKRKRFLFSGDIGRGQNEILNNPVAVKDVDFLLMESTYGGREHELPPTGADEAVAEVLERSLNRGGKVMIPAFAVERTQQVLYVLNRLFHNGRLPRVPVYVDSPLAVGATEIFRLHPECFNEEVYEFLFDDGIDPFIFEGLRLVRAVNESKKLNQVQGACIIIAASGMCEAGRIRHHLKNGIGDPENTVFFVGYCAENTLGRFIRDGREEVNIFGKKHQVRAAVEAIDSFSGHADHSELMDYFHATTGSKSKVWLVHGEPEKSRALCDALRSEHGGEIGVGLLGETVVF</sequence>
<evidence type="ECO:0000259" key="3">
    <source>
        <dbReference type="SMART" id="SM01027"/>
    </source>
</evidence>
<keyword evidence="5" id="KW-1185">Reference proteome</keyword>
<dbReference type="InterPro" id="IPR036866">
    <property type="entry name" value="RibonucZ/Hydroxyglut_hydro"/>
</dbReference>
<accession>A0ABP9UPC8</accession>
<dbReference type="Pfam" id="PF07521">
    <property type="entry name" value="RMMBL"/>
    <property type="match status" value="1"/>
</dbReference>